<name>A0A821RZ46_9BILA</name>
<keyword evidence="3" id="KW-1185">Reference proteome</keyword>
<dbReference type="Proteomes" id="UP000663873">
    <property type="component" value="Unassembled WGS sequence"/>
</dbReference>
<gene>
    <name evidence="2" type="ORF">UJA718_LOCUS43408</name>
</gene>
<proteinExistence type="predicted"/>
<dbReference type="EMBL" id="CAJOBP010060488">
    <property type="protein sequence ID" value="CAF4849514.1"/>
    <property type="molecule type" value="Genomic_DNA"/>
</dbReference>
<protein>
    <submittedName>
        <fullName evidence="2">Uncharacterized protein</fullName>
    </submittedName>
</protein>
<accession>A0A821RZ46</accession>
<sequence length="73" mass="7539">MKKRRLSKGAATVSKSTTSPPANAAGKKNSAGPASSNNTGLKSNAKPIDKAPLLEQPVNTQTAAAKRKLVPER</sequence>
<comment type="caution">
    <text evidence="2">The sequence shown here is derived from an EMBL/GenBank/DDBJ whole genome shotgun (WGS) entry which is preliminary data.</text>
</comment>
<feature type="non-terminal residue" evidence="2">
    <location>
        <position position="1"/>
    </location>
</feature>
<evidence type="ECO:0000313" key="3">
    <source>
        <dbReference type="Proteomes" id="UP000663873"/>
    </source>
</evidence>
<dbReference type="AlphaFoldDB" id="A0A821RZ46"/>
<evidence type="ECO:0000256" key="1">
    <source>
        <dbReference type="SAM" id="MobiDB-lite"/>
    </source>
</evidence>
<evidence type="ECO:0000313" key="2">
    <source>
        <dbReference type="EMBL" id="CAF4849514.1"/>
    </source>
</evidence>
<organism evidence="2 3">
    <name type="scientific">Rotaria socialis</name>
    <dbReference type="NCBI Taxonomy" id="392032"/>
    <lineage>
        <taxon>Eukaryota</taxon>
        <taxon>Metazoa</taxon>
        <taxon>Spiralia</taxon>
        <taxon>Gnathifera</taxon>
        <taxon>Rotifera</taxon>
        <taxon>Eurotatoria</taxon>
        <taxon>Bdelloidea</taxon>
        <taxon>Philodinida</taxon>
        <taxon>Philodinidae</taxon>
        <taxon>Rotaria</taxon>
    </lineage>
</organism>
<reference evidence="2" key="1">
    <citation type="submission" date="2021-02" db="EMBL/GenBank/DDBJ databases">
        <authorList>
            <person name="Nowell W R."/>
        </authorList>
    </citation>
    <scope>NUCLEOTIDE SEQUENCE</scope>
</reference>
<feature type="region of interest" description="Disordered" evidence="1">
    <location>
        <begin position="1"/>
        <end position="73"/>
    </location>
</feature>
<feature type="compositionally biased region" description="Polar residues" evidence="1">
    <location>
        <begin position="32"/>
        <end position="42"/>
    </location>
</feature>